<dbReference type="GO" id="GO:0008422">
    <property type="term" value="F:beta-glucosidase activity"/>
    <property type="evidence" value="ECO:0007669"/>
    <property type="project" value="TreeGrafter"/>
</dbReference>
<dbReference type="Proteomes" id="UP000008694">
    <property type="component" value="Unassembled WGS sequence"/>
</dbReference>
<sequence length="187" mass="21681">MKNNIYSDGRKEKGVSKAGVQFYHDLIDELIKKDLIPLVTVFHWDTPSDLEDEYGGFLSQNIVKDFMEYAEFVFNEFGDKVKNWVTFNEPWVFSRAGYDEGKKAPGRCSKYQNEFCEDGRSGYEAYLVSHNLLISHAEAVYIFRNKYKKVGRSELRIARLGSSHMHDFNDAQDGASIERSLDFMMGW</sequence>
<dbReference type="GO" id="GO:0005975">
    <property type="term" value="P:carbohydrate metabolic process"/>
    <property type="evidence" value="ECO:0007669"/>
    <property type="project" value="InterPro"/>
</dbReference>
<dbReference type="AlphaFoldDB" id="D7MW63"/>
<evidence type="ECO:0000313" key="4">
    <source>
        <dbReference type="Proteomes" id="UP000008694"/>
    </source>
</evidence>
<dbReference type="InterPro" id="IPR017853">
    <property type="entry name" value="GH"/>
</dbReference>
<evidence type="ECO:0000256" key="2">
    <source>
        <dbReference type="RuleBase" id="RU003690"/>
    </source>
</evidence>
<reference evidence="4" key="1">
    <citation type="journal article" date="2011" name="Nat. Genet.">
        <title>The Arabidopsis lyrata genome sequence and the basis of rapid genome size change.</title>
        <authorList>
            <person name="Hu T.T."/>
            <person name="Pattyn P."/>
            <person name="Bakker E.G."/>
            <person name="Cao J."/>
            <person name="Cheng J.-F."/>
            <person name="Clark R.M."/>
            <person name="Fahlgren N."/>
            <person name="Fawcett J.A."/>
            <person name="Grimwood J."/>
            <person name="Gundlach H."/>
            <person name="Haberer G."/>
            <person name="Hollister J.D."/>
            <person name="Ossowski S."/>
            <person name="Ottilar R.P."/>
            <person name="Salamov A.A."/>
            <person name="Schneeberger K."/>
            <person name="Spannagl M."/>
            <person name="Wang X."/>
            <person name="Yang L."/>
            <person name="Nasrallah M.E."/>
            <person name="Bergelson J."/>
            <person name="Carrington J.C."/>
            <person name="Gaut B.S."/>
            <person name="Schmutz J."/>
            <person name="Mayer K.F.X."/>
            <person name="Van de Peer Y."/>
            <person name="Grigoriev I.V."/>
            <person name="Nordborg M."/>
            <person name="Weigel D."/>
            <person name="Guo Y.-L."/>
        </authorList>
    </citation>
    <scope>NUCLEOTIDE SEQUENCE [LARGE SCALE GENOMIC DNA]</scope>
    <source>
        <strain evidence="4">cv. MN47</strain>
    </source>
</reference>
<dbReference type="GO" id="GO:0019762">
    <property type="term" value="P:glucosinolate catabolic process"/>
    <property type="evidence" value="ECO:0007669"/>
    <property type="project" value="TreeGrafter"/>
</dbReference>
<dbReference type="InterPro" id="IPR001360">
    <property type="entry name" value="Glyco_hydro_1"/>
</dbReference>
<dbReference type="EMBL" id="GL348768">
    <property type="protein sequence ID" value="EFH39221.1"/>
    <property type="molecule type" value="Genomic_DNA"/>
</dbReference>
<dbReference type="HOGENOM" id="CLU_001859_3_1_1"/>
<dbReference type="Pfam" id="PF00232">
    <property type="entry name" value="Glyco_hydro_1"/>
    <property type="match status" value="1"/>
</dbReference>
<evidence type="ECO:0000256" key="1">
    <source>
        <dbReference type="ARBA" id="ARBA00010838"/>
    </source>
</evidence>
<evidence type="ECO:0000313" key="3">
    <source>
        <dbReference type="EMBL" id="EFH39221.1"/>
    </source>
</evidence>
<name>D7MW63_ARALL</name>
<dbReference type="Gramene" id="scaffold_7000006.1">
    <property type="protein sequence ID" value="scaffold_7000006.1"/>
    <property type="gene ID" value="scaffold_7000006.1"/>
</dbReference>
<dbReference type="eggNOG" id="KOG0626">
    <property type="taxonomic scope" value="Eukaryota"/>
</dbReference>
<protein>
    <recommendedName>
        <fullName evidence="5">Glycosyl hydrolase family 1 protein</fullName>
    </recommendedName>
</protein>
<proteinExistence type="inferred from homology"/>
<dbReference type="GO" id="GO:0009651">
    <property type="term" value="P:response to salt stress"/>
    <property type="evidence" value="ECO:0007669"/>
    <property type="project" value="TreeGrafter"/>
</dbReference>
<comment type="similarity">
    <text evidence="1 2">Belongs to the glycosyl hydrolase 1 family.</text>
</comment>
<dbReference type="Gene3D" id="3.20.20.80">
    <property type="entry name" value="Glycosidases"/>
    <property type="match status" value="1"/>
</dbReference>
<accession>D7MW63</accession>
<dbReference type="STRING" id="81972.D7MW63"/>
<dbReference type="SUPFAM" id="SSF51445">
    <property type="entry name" value="(Trans)glycosidases"/>
    <property type="match status" value="1"/>
</dbReference>
<dbReference type="PANTHER" id="PTHR10353:SF318">
    <property type="entry name" value="BETA-GLUCOSIDASE 31-RELATED"/>
    <property type="match status" value="1"/>
</dbReference>
<dbReference type="PANTHER" id="PTHR10353">
    <property type="entry name" value="GLYCOSYL HYDROLASE"/>
    <property type="match status" value="1"/>
</dbReference>
<keyword evidence="4" id="KW-1185">Reference proteome</keyword>
<gene>
    <name evidence="3" type="ORF">ARALYDRAFT_920911</name>
</gene>
<evidence type="ECO:0008006" key="5">
    <source>
        <dbReference type="Google" id="ProtNLM"/>
    </source>
</evidence>
<organism evidence="4">
    <name type="scientific">Arabidopsis lyrata subsp. lyrata</name>
    <name type="common">Lyre-leaved rock-cress</name>
    <dbReference type="NCBI Taxonomy" id="81972"/>
    <lineage>
        <taxon>Eukaryota</taxon>
        <taxon>Viridiplantae</taxon>
        <taxon>Streptophyta</taxon>
        <taxon>Embryophyta</taxon>
        <taxon>Tracheophyta</taxon>
        <taxon>Spermatophyta</taxon>
        <taxon>Magnoliopsida</taxon>
        <taxon>eudicotyledons</taxon>
        <taxon>Gunneridae</taxon>
        <taxon>Pentapetalae</taxon>
        <taxon>rosids</taxon>
        <taxon>malvids</taxon>
        <taxon>Brassicales</taxon>
        <taxon>Brassicaceae</taxon>
        <taxon>Camelineae</taxon>
        <taxon>Arabidopsis</taxon>
    </lineage>
</organism>